<evidence type="ECO:0000313" key="6">
    <source>
        <dbReference type="Proteomes" id="UP000284731"/>
    </source>
</evidence>
<dbReference type="GeneID" id="89618904"/>
<sequence length="105" mass="11905">MLGVDIVDMLRIDLEKPIISHVLTQPEMAEFSSKHTTTQKKQYFAGRFAAKEAIFKATQDKDYLQYSILNDESGKPYIKDHPELEVSISHDANIAIAIVQDTSHK</sequence>
<evidence type="ECO:0000256" key="1">
    <source>
        <dbReference type="ARBA" id="ARBA00022679"/>
    </source>
</evidence>
<dbReference type="EMBL" id="QRWX01000003">
    <property type="protein sequence ID" value="RGT54896.1"/>
    <property type="molecule type" value="Genomic_DNA"/>
</dbReference>
<keyword evidence="1" id="KW-0808">Transferase</keyword>
<dbReference type="InterPro" id="IPR008278">
    <property type="entry name" value="4-PPantetheinyl_Trfase_dom"/>
</dbReference>
<proteinExistence type="predicted"/>
<name>A0A412PCK0_9FIRM</name>
<evidence type="ECO:0000256" key="2">
    <source>
        <dbReference type="ARBA" id="ARBA00022723"/>
    </source>
</evidence>
<organism evidence="5 6">
    <name type="scientific">Solobacterium moorei</name>
    <dbReference type="NCBI Taxonomy" id="102148"/>
    <lineage>
        <taxon>Bacteria</taxon>
        <taxon>Bacillati</taxon>
        <taxon>Bacillota</taxon>
        <taxon>Erysipelotrichia</taxon>
        <taxon>Erysipelotrichales</taxon>
        <taxon>Erysipelotrichaceae</taxon>
        <taxon>Solobacterium</taxon>
    </lineage>
</organism>
<dbReference type="GO" id="GO:0000287">
    <property type="term" value="F:magnesium ion binding"/>
    <property type="evidence" value="ECO:0007669"/>
    <property type="project" value="InterPro"/>
</dbReference>
<dbReference type="Proteomes" id="UP000284731">
    <property type="component" value="Unassembled WGS sequence"/>
</dbReference>
<accession>A0A412PCK0</accession>
<dbReference type="InterPro" id="IPR004568">
    <property type="entry name" value="Ppantetheine-prot_Trfase_dom"/>
</dbReference>
<dbReference type="RefSeq" id="WP_028077525.1">
    <property type="nucleotide sequence ID" value="NZ_AP028934.1"/>
</dbReference>
<gene>
    <name evidence="5" type="ORF">DWX20_06920</name>
</gene>
<evidence type="ECO:0000256" key="3">
    <source>
        <dbReference type="ARBA" id="ARBA00022842"/>
    </source>
</evidence>
<keyword evidence="3" id="KW-0460">Magnesium</keyword>
<dbReference type="AlphaFoldDB" id="A0A412PCK0"/>
<dbReference type="NCBIfam" id="TIGR00556">
    <property type="entry name" value="pantethn_trn"/>
    <property type="match status" value="1"/>
</dbReference>
<evidence type="ECO:0000313" key="5">
    <source>
        <dbReference type="EMBL" id="RGT54896.1"/>
    </source>
</evidence>
<comment type="caution">
    <text evidence="5">The sequence shown here is derived from an EMBL/GenBank/DDBJ whole genome shotgun (WGS) entry which is preliminary data.</text>
</comment>
<dbReference type="SUPFAM" id="SSF56214">
    <property type="entry name" value="4'-phosphopantetheinyl transferase"/>
    <property type="match status" value="1"/>
</dbReference>
<keyword evidence="2" id="KW-0479">Metal-binding</keyword>
<dbReference type="InterPro" id="IPR037143">
    <property type="entry name" value="4-PPantetheinyl_Trfase_dom_sf"/>
</dbReference>
<dbReference type="Pfam" id="PF01648">
    <property type="entry name" value="ACPS"/>
    <property type="match status" value="1"/>
</dbReference>
<feature type="domain" description="4'-phosphopantetheinyl transferase" evidence="4">
    <location>
        <begin position="2"/>
        <end position="85"/>
    </location>
</feature>
<reference evidence="5 6" key="1">
    <citation type="submission" date="2018-08" db="EMBL/GenBank/DDBJ databases">
        <title>A genome reference for cultivated species of the human gut microbiota.</title>
        <authorList>
            <person name="Zou Y."/>
            <person name="Xue W."/>
            <person name="Luo G."/>
        </authorList>
    </citation>
    <scope>NUCLEOTIDE SEQUENCE [LARGE SCALE GENOMIC DNA]</scope>
    <source>
        <strain evidence="5 6">AF18-46</strain>
    </source>
</reference>
<dbReference type="GO" id="GO:0008897">
    <property type="term" value="F:holo-[acyl-carrier-protein] synthase activity"/>
    <property type="evidence" value="ECO:0007669"/>
    <property type="project" value="InterPro"/>
</dbReference>
<dbReference type="Gene3D" id="3.90.470.20">
    <property type="entry name" value="4'-phosphopantetheinyl transferase domain"/>
    <property type="match status" value="1"/>
</dbReference>
<protein>
    <submittedName>
        <fullName evidence="5">ACP synthase</fullName>
    </submittedName>
</protein>
<dbReference type="GO" id="GO:0006633">
    <property type="term" value="P:fatty acid biosynthetic process"/>
    <property type="evidence" value="ECO:0007669"/>
    <property type="project" value="InterPro"/>
</dbReference>
<evidence type="ECO:0000259" key="4">
    <source>
        <dbReference type="Pfam" id="PF01648"/>
    </source>
</evidence>